<dbReference type="OrthoDB" id="9808584at2"/>
<gene>
    <name evidence="1" type="ORF">R28058_13431</name>
</gene>
<dbReference type="RefSeq" id="WP_055333545.1">
    <property type="nucleotide sequence ID" value="NZ_CDNF01000003.1"/>
</dbReference>
<proteinExistence type="predicted"/>
<accession>A0A0C7Q6Z7</accession>
<dbReference type="Proteomes" id="UP000049127">
    <property type="component" value="Unassembled WGS sequence"/>
</dbReference>
<evidence type="ECO:0000313" key="2">
    <source>
        <dbReference type="Proteomes" id="UP000049127"/>
    </source>
</evidence>
<organism evidence="1 2">
    <name type="scientific">Paraclostridium sordellii</name>
    <name type="common">Clostridium sordellii</name>
    <dbReference type="NCBI Taxonomy" id="1505"/>
    <lineage>
        <taxon>Bacteria</taxon>
        <taxon>Bacillati</taxon>
        <taxon>Bacillota</taxon>
        <taxon>Clostridia</taxon>
        <taxon>Peptostreptococcales</taxon>
        <taxon>Peptostreptococcaceae</taxon>
        <taxon>Paraclostridium</taxon>
    </lineage>
</organism>
<dbReference type="AlphaFoldDB" id="A0A0C7Q6Z7"/>
<protein>
    <submittedName>
        <fullName evidence="1">Uncharacterized protein</fullName>
    </submittedName>
</protein>
<sequence>MSKNFNEVSNDKLFRIRILSSSGDKISLKFPVDFVKRMIKVNGFNWLNFKSDLIDTNNLSQLIIHALNDNLTGNIANIQTKNNDSIKINID</sequence>
<evidence type="ECO:0000313" key="1">
    <source>
        <dbReference type="EMBL" id="CEQ03610.1"/>
    </source>
</evidence>
<dbReference type="EMBL" id="CEKZ01000003">
    <property type="protein sequence ID" value="CEQ03610.1"/>
    <property type="molecule type" value="Genomic_DNA"/>
</dbReference>
<reference evidence="1 2" key="1">
    <citation type="submission" date="2015-01" db="EMBL/GenBank/DDBJ databases">
        <authorList>
            <person name="Aslett A.Martin."/>
            <person name="De Silva Nishadi"/>
        </authorList>
    </citation>
    <scope>NUCLEOTIDE SEQUENCE [LARGE SCALE GENOMIC DNA]</scope>
    <source>
        <strain evidence="1 2">R28058</strain>
    </source>
</reference>
<name>A0A0C7Q6Z7_PARSO</name>